<comment type="caution">
    <text evidence="3">The sequence shown here is derived from an EMBL/GenBank/DDBJ whole genome shotgun (WGS) entry which is preliminary data.</text>
</comment>
<evidence type="ECO:0000313" key="3">
    <source>
        <dbReference type="EMBL" id="KAJ7016361.1"/>
    </source>
</evidence>
<gene>
    <name evidence="3" type="ORF">C8F04DRAFT_1202400</name>
</gene>
<reference evidence="3" key="1">
    <citation type="submission" date="2023-03" db="EMBL/GenBank/DDBJ databases">
        <title>Massive genome expansion in bonnet fungi (Mycena s.s.) driven by repeated elements and novel gene families across ecological guilds.</title>
        <authorList>
            <consortium name="Lawrence Berkeley National Laboratory"/>
            <person name="Harder C.B."/>
            <person name="Miyauchi S."/>
            <person name="Viragh M."/>
            <person name="Kuo A."/>
            <person name="Thoen E."/>
            <person name="Andreopoulos B."/>
            <person name="Lu D."/>
            <person name="Skrede I."/>
            <person name="Drula E."/>
            <person name="Henrissat B."/>
            <person name="Morin E."/>
            <person name="Kohler A."/>
            <person name="Barry K."/>
            <person name="LaButti K."/>
            <person name="Morin E."/>
            <person name="Salamov A."/>
            <person name="Lipzen A."/>
            <person name="Mereny Z."/>
            <person name="Hegedus B."/>
            <person name="Baldrian P."/>
            <person name="Stursova M."/>
            <person name="Weitz H."/>
            <person name="Taylor A."/>
            <person name="Grigoriev I.V."/>
            <person name="Nagy L.G."/>
            <person name="Martin F."/>
            <person name="Kauserud H."/>
        </authorList>
    </citation>
    <scope>NUCLEOTIDE SEQUENCE</scope>
    <source>
        <strain evidence="3">CBHHK200</strain>
    </source>
</reference>
<accession>A0AAD6RXJ7</accession>
<feature type="region of interest" description="Disordered" evidence="1">
    <location>
        <begin position="91"/>
        <end position="118"/>
    </location>
</feature>
<proteinExistence type="predicted"/>
<feature type="compositionally biased region" description="Basic residues" evidence="1">
    <location>
        <begin position="1"/>
        <end position="11"/>
    </location>
</feature>
<feature type="region of interest" description="Disordered" evidence="1">
    <location>
        <begin position="241"/>
        <end position="275"/>
    </location>
</feature>
<dbReference type="EMBL" id="JARJCM010000520">
    <property type="protein sequence ID" value="KAJ7016361.1"/>
    <property type="molecule type" value="Genomic_DNA"/>
</dbReference>
<dbReference type="InterPro" id="IPR041457">
    <property type="entry name" value="CxC2_KDZ-assoc"/>
</dbReference>
<name>A0AAD6RXJ7_9AGAR</name>
<dbReference type="Proteomes" id="UP001218188">
    <property type="component" value="Unassembled WGS sequence"/>
</dbReference>
<evidence type="ECO:0000313" key="4">
    <source>
        <dbReference type="Proteomes" id="UP001218188"/>
    </source>
</evidence>
<feature type="compositionally biased region" description="Basic and acidic residues" evidence="1">
    <location>
        <begin position="257"/>
        <end position="266"/>
    </location>
</feature>
<feature type="compositionally biased region" description="Low complexity" evidence="1">
    <location>
        <begin position="15"/>
        <end position="33"/>
    </location>
</feature>
<feature type="region of interest" description="Disordered" evidence="1">
    <location>
        <begin position="1"/>
        <end position="70"/>
    </location>
</feature>
<feature type="compositionally biased region" description="Acidic residues" evidence="1">
    <location>
        <begin position="97"/>
        <end position="108"/>
    </location>
</feature>
<feature type="domain" description="CxC2-like cysteine cluster KDZ transposase-associated" evidence="2">
    <location>
        <begin position="128"/>
        <end position="236"/>
    </location>
</feature>
<evidence type="ECO:0000256" key="1">
    <source>
        <dbReference type="SAM" id="MobiDB-lite"/>
    </source>
</evidence>
<sequence length="396" mass="44444">MAGKKRKKTKTYHFSATGPSTGSSATAAASSTTKSVLREKTSVNQSDGHARRHRGVVEVPTTSSAPKVHPDVCRESAPIYNWYSSGDVGVDRADDEHWQDDDEDDEDEGPRAARPSYWTGGTFERKTLKEMGLRIQLGHWHNVDRRCSLPTPSKAKDFVIVDIHSVHDVALDNCGCGLGGHPTVQLLRAQLWPATCTNPQTAATFAVLRQYHLMSFESKCSALEFYQSLARQTDNVQYKRAQKTKKEKQAADWSPRNARDSQDQRGLKPLPSHADIAPESLPRILRITRQWRHVRMLKRAARGHDPKGIVNTQPGECALLCPACPHPGKNMAPDWESTPEEHSFIHALFVAMDANFRLKRKDVSTEEKDPGLGNGWAFFCEVKAYMEHVKKNWNQK</sequence>
<dbReference type="AlphaFoldDB" id="A0AAD6RXJ7"/>
<evidence type="ECO:0000259" key="2">
    <source>
        <dbReference type="Pfam" id="PF18803"/>
    </source>
</evidence>
<organism evidence="3 4">
    <name type="scientific">Mycena alexandri</name>
    <dbReference type="NCBI Taxonomy" id="1745969"/>
    <lineage>
        <taxon>Eukaryota</taxon>
        <taxon>Fungi</taxon>
        <taxon>Dikarya</taxon>
        <taxon>Basidiomycota</taxon>
        <taxon>Agaricomycotina</taxon>
        <taxon>Agaricomycetes</taxon>
        <taxon>Agaricomycetidae</taxon>
        <taxon>Agaricales</taxon>
        <taxon>Marasmiineae</taxon>
        <taxon>Mycenaceae</taxon>
        <taxon>Mycena</taxon>
    </lineage>
</organism>
<protein>
    <recommendedName>
        <fullName evidence="2">CxC2-like cysteine cluster KDZ transposase-associated domain-containing protein</fullName>
    </recommendedName>
</protein>
<keyword evidence="4" id="KW-1185">Reference proteome</keyword>
<dbReference type="Pfam" id="PF18803">
    <property type="entry name" value="CxC2"/>
    <property type="match status" value="1"/>
</dbReference>